<dbReference type="Pfam" id="PF14013">
    <property type="entry name" value="MT0933_antitox"/>
    <property type="match status" value="1"/>
</dbReference>
<proteinExistence type="predicted"/>
<dbReference type="RefSeq" id="WP_344289088.1">
    <property type="nucleotide sequence ID" value="NZ_BAAAPF010000028.1"/>
</dbReference>
<reference evidence="2 3" key="1">
    <citation type="journal article" date="2019" name="Int. J. Syst. Evol. Microbiol.">
        <title>The Global Catalogue of Microorganisms (GCM) 10K type strain sequencing project: providing services to taxonomists for standard genome sequencing and annotation.</title>
        <authorList>
            <consortium name="The Broad Institute Genomics Platform"/>
            <consortium name="The Broad Institute Genome Sequencing Center for Infectious Disease"/>
            <person name="Wu L."/>
            <person name="Ma J."/>
        </authorList>
    </citation>
    <scope>NUCLEOTIDE SEQUENCE [LARGE SCALE GENOMIC DNA]</scope>
    <source>
        <strain evidence="2 3">JCM 15481</strain>
    </source>
</reference>
<name>A0ABN2XTD7_9ACTN</name>
<evidence type="ECO:0000313" key="2">
    <source>
        <dbReference type="EMBL" id="GAA2115812.1"/>
    </source>
</evidence>
<evidence type="ECO:0000313" key="3">
    <source>
        <dbReference type="Proteomes" id="UP001500443"/>
    </source>
</evidence>
<accession>A0ABN2XTD7</accession>
<feature type="region of interest" description="Disordered" evidence="1">
    <location>
        <begin position="33"/>
        <end position="68"/>
    </location>
</feature>
<keyword evidence="3" id="KW-1185">Reference proteome</keyword>
<dbReference type="InterPro" id="IPR028037">
    <property type="entry name" value="Antitoxin_Rv0909/MT0933"/>
</dbReference>
<evidence type="ECO:0000256" key="1">
    <source>
        <dbReference type="SAM" id="MobiDB-lite"/>
    </source>
</evidence>
<gene>
    <name evidence="2" type="ORF">GCM10009802_15950</name>
</gene>
<organism evidence="2 3">
    <name type="scientific">Streptomyces synnematoformans</name>
    <dbReference type="NCBI Taxonomy" id="415721"/>
    <lineage>
        <taxon>Bacteria</taxon>
        <taxon>Bacillati</taxon>
        <taxon>Actinomycetota</taxon>
        <taxon>Actinomycetes</taxon>
        <taxon>Kitasatosporales</taxon>
        <taxon>Streptomycetaceae</taxon>
        <taxon>Streptomyces</taxon>
    </lineage>
</organism>
<dbReference type="Proteomes" id="UP001500443">
    <property type="component" value="Unassembled WGS sequence"/>
</dbReference>
<feature type="compositionally biased region" description="Basic and acidic residues" evidence="1">
    <location>
        <begin position="43"/>
        <end position="68"/>
    </location>
</feature>
<comment type="caution">
    <text evidence="2">The sequence shown here is derived from an EMBL/GenBank/DDBJ whole genome shotgun (WGS) entry which is preliminary data.</text>
</comment>
<sequence>MSVMHKLKRMLKGHEARAGKVVDKAGDLVDKKTRGKYSGHVDTAQKKLKDQLGADQKRADDQDNPPRS</sequence>
<protein>
    <submittedName>
        <fullName evidence="2">Antitoxin</fullName>
    </submittedName>
</protein>
<dbReference type="EMBL" id="BAAAPF010000028">
    <property type="protein sequence ID" value="GAA2115812.1"/>
    <property type="molecule type" value="Genomic_DNA"/>
</dbReference>